<feature type="region of interest" description="Disordered" evidence="9">
    <location>
        <begin position="466"/>
        <end position="557"/>
    </location>
</feature>
<organism evidence="11 12">
    <name type="scientific">Orbilia brochopaga</name>
    <dbReference type="NCBI Taxonomy" id="3140254"/>
    <lineage>
        <taxon>Eukaryota</taxon>
        <taxon>Fungi</taxon>
        <taxon>Dikarya</taxon>
        <taxon>Ascomycota</taxon>
        <taxon>Pezizomycotina</taxon>
        <taxon>Orbiliomycetes</taxon>
        <taxon>Orbiliales</taxon>
        <taxon>Orbiliaceae</taxon>
        <taxon>Orbilia</taxon>
    </lineage>
</organism>
<keyword evidence="7" id="KW-0862">Zinc</keyword>
<keyword evidence="4" id="KW-0479">Metal-binding</keyword>
<keyword evidence="8" id="KW-0234">DNA repair</keyword>
<comment type="similarity">
    <text evidence="2">Belongs to the AP endonuclease 2 family.</text>
</comment>
<evidence type="ECO:0000259" key="10">
    <source>
        <dbReference type="Pfam" id="PF01261"/>
    </source>
</evidence>
<feature type="region of interest" description="Disordered" evidence="9">
    <location>
        <begin position="133"/>
        <end position="152"/>
    </location>
</feature>
<evidence type="ECO:0000256" key="9">
    <source>
        <dbReference type="SAM" id="MobiDB-lite"/>
    </source>
</evidence>
<evidence type="ECO:0000256" key="3">
    <source>
        <dbReference type="ARBA" id="ARBA00021759"/>
    </source>
</evidence>
<evidence type="ECO:0000313" key="12">
    <source>
        <dbReference type="Proteomes" id="UP001375240"/>
    </source>
</evidence>
<comment type="cofactor">
    <cofactor evidence="1">
        <name>Zn(2+)</name>
        <dbReference type="ChEBI" id="CHEBI:29105"/>
    </cofactor>
</comment>
<dbReference type="Gene3D" id="3.20.20.150">
    <property type="entry name" value="Divalent-metal-dependent TIM barrel enzymes"/>
    <property type="match status" value="1"/>
</dbReference>
<dbReference type="EMBL" id="JAVHNQ010000008">
    <property type="protein sequence ID" value="KAK6340529.1"/>
    <property type="molecule type" value="Genomic_DNA"/>
</dbReference>
<evidence type="ECO:0000313" key="11">
    <source>
        <dbReference type="EMBL" id="KAK6340529.1"/>
    </source>
</evidence>
<evidence type="ECO:0000256" key="6">
    <source>
        <dbReference type="ARBA" id="ARBA00022801"/>
    </source>
</evidence>
<dbReference type="PANTHER" id="PTHR21445">
    <property type="entry name" value="ENDONUCLEASE IV ENDODEOXYRIBONUCLEASE IV"/>
    <property type="match status" value="1"/>
</dbReference>
<dbReference type="Proteomes" id="UP001375240">
    <property type="component" value="Unassembled WGS sequence"/>
</dbReference>
<dbReference type="PANTHER" id="PTHR21445:SF0">
    <property type="entry name" value="APURINIC-APYRIMIDINIC ENDONUCLEASE"/>
    <property type="match status" value="1"/>
</dbReference>
<feature type="domain" description="Xylose isomerase-like TIM barrel" evidence="10">
    <location>
        <begin position="182"/>
        <end position="443"/>
    </location>
</feature>
<dbReference type="SMART" id="SM00518">
    <property type="entry name" value="AP2Ec"/>
    <property type="match status" value="1"/>
</dbReference>
<dbReference type="SUPFAM" id="SSF51658">
    <property type="entry name" value="Xylose isomerase-like"/>
    <property type="match status" value="1"/>
</dbReference>
<accession>A0AAV9UH63</accession>
<reference evidence="11 12" key="1">
    <citation type="submission" date="2019-10" db="EMBL/GenBank/DDBJ databases">
        <authorList>
            <person name="Palmer J.M."/>
        </authorList>
    </citation>
    <scope>NUCLEOTIDE SEQUENCE [LARGE SCALE GENOMIC DNA]</scope>
    <source>
        <strain evidence="11 12">TWF696</strain>
    </source>
</reference>
<dbReference type="HAMAP" id="MF_00152">
    <property type="entry name" value="Nfo"/>
    <property type="match status" value="1"/>
</dbReference>
<feature type="compositionally biased region" description="Basic and acidic residues" evidence="9">
    <location>
        <begin position="475"/>
        <end position="520"/>
    </location>
</feature>
<dbReference type="GO" id="GO:0008270">
    <property type="term" value="F:zinc ion binding"/>
    <property type="evidence" value="ECO:0007669"/>
    <property type="project" value="InterPro"/>
</dbReference>
<dbReference type="Pfam" id="PF01261">
    <property type="entry name" value="AP_endonuc_2"/>
    <property type="match status" value="1"/>
</dbReference>
<sequence length="557" mass="60747">MAKRSRRPPPSSSDDSDSIAFSQDVEPGHDDTSQASTQLSTQASRRKPRSAAIASAAKRRAAQDDDSGSDEPKDTKKPRRGTVTAKPDEFDIDFEEEEVVATATVRKVAKAGGRKLEVETSVAVSTTAVEIHGKDAPPAKGKRKAKAKATSMTPIAKRTAGCAFKLGAHVAAAGGVENAVTNAVHIGANAFALFLKSQRKWESPPYKTANVDAFRRLTKEMGYDSRKHMLPHGSYLVNLAQPDKEKAAKAYAGFVDDLKRAEALDIGLFNFHPGSTLDHPRHEAIGRIAAALNKAHKETKFVKTVLETMAGQGNVIGNKFEDLRDIIALVKDKSRVGVCIDTCHSFSAGYDLRSPETYRAVMKEFDDVIGFKYLSALHLNDSKAPFKSHRDLHQNIGLGFLGLSAFRNVMNTPEFHDIPMVLETPLPGDDVSVWAAEVKLLERLVGLAPDDPEFLALEKEYADKGAAERTAVMSKVEKKAGEKEAKEEKKRVKEEMKAAKEKEKEEKKAAKERAKLEKTKGVRKGAGRRKAAPKKDESASESEESSCGTDHGDTDDD</sequence>
<gene>
    <name evidence="11" type="ORF">TWF696_008855</name>
</gene>
<dbReference type="GO" id="GO:0003906">
    <property type="term" value="F:DNA-(apurinic or apyrimidinic site) endonuclease activity"/>
    <property type="evidence" value="ECO:0007669"/>
    <property type="project" value="TreeGrafter"/>
</dbReference>
<dbReference type="GO" id="GO:0008081">
    <property type="term" value="F:phosphoric diester hydrolase activity"/>
    <property type="evidence" value="ECO:0007669"/>
    <property type="project" value="TreeGrafter"/>
</dbReference>
<dbReference type="PROSITE" id="PS51432">
    <property type="entry name" value="AP_NUCLEASE_F2_4"/>
    <property type="match status" value="1"/>
</dbReference>
<dbReference type="GO" id="GO:0006284">
    <property type="term" value="P:base-excision repair"/>
    <property type="evidence" value="ECO:0007669"/>
    <property type="project" value="TreeGrafter"/>
</dbReference>
<dbReference type="GO" id="GO:0005739">
    <property type="term" value="C:mitochondrion"/>
    <property type="evidence" value="ECO:0007669"/>
    <property type="project" value="TreeGrafter"/>
</dbReference>
<comment type="caution">
    <text evidence="11">The sequence shown here is derived from an EMBL/GenBank/DDBJ whole genome shotgun (WGS) entry which is preliminary data.</text>
</comment>
<evidence type="ECO:0000256" key="5">
    <source>
        <dbReference type="ARBA" id="ARBA00022763"/>
    </source>
</evidence>
<dbReference type="NCBIfam" id="NF002199">
    <property type="entry name" value="PRK01060.1-4"/>
    <property type="match status" value="1"/>
</dbReference>
<dbReference type="PROSITE" id="PS00730">
    <property type="entry name" value="AP_NUCLEASE_F2_2"/>
    <property type="match status" value="1"/>
</dbReference>
<dbReference type="InterPro" id="IPR001719">
    <property type="entry name" value="AP_endonuc_2"/>
</dbReference>
<evidence type="ECO:0000256" key="8">
    <source>
        <dbReference type="ARBA" id="ARBA00023204"/>
    </source>
</evidence>
<dbReference type="GO" id="GO:0005634">
    <property type="term" value="C:nucleus"/>
    <property type="evidence" value="ECO:0007669"/>
    <property type="project" value="TreeGrafter"/>
</dbReference>
<feature type="compositionally biased region" description="Low complexity" evidence="9">
    <location>
        <begin position="33"/>
        <end position="43"/>
    </location>
</feature>
<feature type="region of interest" description="Disordered" evidence="9">
    <location>
        <begin position="1"/>
        <end position="89"/>
    </location>
</feature>
<keyword evidence="6" id="KW-0378">Hydrolase</keyword>
<evidence type="ECO:0000256" key="4">
    <source>
        <dbReference type="ARBA" id="ARBA00022723"/>
    </source>
</evidence>
<dbReference type="NCBIfam" id="TIGR00587">
    <property type="entry name" value="nfo"/>
    <property type="match status" value="1"/>
</dbReference>
<dbReference type="InterPro" id="IPR036237">
    <property type="entry name" value="Xyl_isomerase-like_sf"/>
</dbReference>
<proteinExistence type="inferred from homology"/>
<dbReference type="CDD" id="cd00019">
    <property type="entry name" value="AP2Ec"/>
    <property type="match status" value="1"/>
</dbReference>
<dbReference type="GO" id="GO:0003677">
    <property type="term" value="F:DNA binding"/>
    <property type="evidence" value="ECO:0007669"/>
    <property type="project" value="InterPro"/>
</dbReference>
<name>A0AAV9UH63_9PEZI</name>
<feature type="compositionally biased region" description="Basic residues" evidence="9">
    <location>
        <begin position="521"/>
        <end position="532"/>
    </location>
</feature>
<dbReference type="InterPro" id="IPR018246">
    <property type="entry name" value="AP_endonuc_F2_Zn_BS"/>
</dbReference>
<evidence type="ECO:0000256" key="7">
    <source>
        <dbReference type="ARBA" id="ARBA00022833"/>
    </source>
</evidence>
<keyword evidence="5" id="KW-0227">DNA damage</keyword>
<evidence type="ECO:0000256" key="1">
    <source>
        <dbReference type="ARBA" id="ARBA00001947"/>
    </source>
</evidence>
<evidence type="ECO:0000256" key="2">
    <source>
        <dbReference type="ARBA" id="ARBA00005340"/>
    </source>
</evidence>
<protein>
    <recommendedName>
        <fullName evidence="3">Apurinic-apyrimidinic endonuclease 1</fullName>
    </recommendedName>
</protein>
<dbReference type="AlphaFoldDB" id="A0AAV9UH63"/>
<dbReference type="FunFam" id="3.20.20.150:FF:000001">
    <property type="entry name" value="Probable endonuclease 4"/>
    <property type="match status" value="1"/>
</dbReference>
<keyword evidence="12" id="KW-1185">Reference proteome</keyword>
<dbReference type="InterPro" id="IPR013022">
    <property type="entry name" value="Xyl_isomerase-like_TIM-brl"/>
</dbReference>